<dbReference type="EMBL" id="CAJFCJ010000013">
    <property type="protein sequence ID" value="CAD5120925.1"/>
    <property type="molecule type" value="Genomic_DNA"/>
</dbReference>
<dbReference type="GO" id="GO:0003779">
    <property type="term" value="F:actin binding"/>
    <property type="evidence" value="ECO:0007669"/>
    <property type="project" value="TreeGrafter"/>
</dbReference>
<evidence type="ECO:0000256" key="1">
    <source>
        <dbReference type="ARBA" id="ARBA00004496"/>
    </source>
</evidence>
<dbReference type="Pfam" id="PF00595">
    <property type="entry name" value="PDZ"/>
    <property type="match status" value="1"/>
</dbReference>
<dbReference type="GO" id="GO:0051371">
    <property type="term" value="F:muscle alpha-actinin binding"/>
    <property type="evidence" value="ECO:0007669"/>
    <property type="project" value="TreeGrafter"/>
</dbReference>
<sequence>MAGVTAMTVQLNRMDRVSPWGFRLQGGRDFRMALSVKKVEPRSPADGQLHSGDAILAIDGYDASQMTHAQAQQMIRNSGNTLQLTVNKGLFQSLKPTGPIKFSPAAAYGYSHGHSTF</sequence>
<dbReference type="PANTHER" id="PTHR24214">
    <property type="entry name" value="PDZ AND LIM DOMAIN PROTEIN ZASP"/>
    <property type="match status" value="1"/>
</dbReference>
<dbReference type="PROSITE" id="PS50106">
    <property type="entry name" value="PDZ"/>
    <property type="match status" value="1"/>
</dbReference>
<dbReference type="PANTHER" id="PTHR24214:SF38">
    <property type="entry name" value="PDZ AND LIM DOMAIN PROTEIN ZASP-RELATED"/>
    <property type="match status" value="1"/>
</dbReference>
<dbReference type="InterPro" id="IPR050604">
    <property type="entry name" value="PDZ-LIM_domain"/>
</dbReference>
<keyword evidence="3" id="KW-0862">Zinc</keyword>
<dbReference type="InterPro" id="IPR036034">
    <property type="entry name" value="PDZ_sf"/>
</dbReference>
<keyword evidence="3" id="KW-0479">Metal-binding</keyword>
<comment type="caution">
    <text evidence="5">The sequence shown here is derived from an EMBL/GenBank/DDBJ whole genome shotgun (WGS) entry which is preliminary data.</text>
</comment>
<keyword evidence="6" id="KW-1185">Reference proteome</keyword>
<dbReference type="Proteomes" id="UP000549394">
    <property type="component" value="Unassembled WGS sequence"/>
</dbReference>
<accession>A0A7I8W2E1</accession>
<evidence type="ECO:0000256" key="2">
    <source>
        <dbReference type="ARBA" id="ARBA00022490"/>
    </source>
</evidence>
<reference evidence="5 6" key="1">
    <citation type="submission" date="2020-08" db="EMBL/GenBank/DDBJ databases">
        <authorList>
            <person name="Hejnol A."/>
        </authorList>
    </citation>
    <scope>NUCLEOTIDE SEQUENCE [LARGE SCALE GENOMIC DNA]</scope>
</reference>
<dbReference type="GO" id="GO:0031941">
    <property type="term" value="C:filamentous actin"/>
    <property type="evidence" value="ECO:0007669"/>
    <property type="project" value="TreeGrafter"/>
</dbReference>
<dbReference type="GO" id="GO:0030036">
    <property type="term" value="P:actin cytoskeleton organization"/>
    <property type="evidence" value="ECO:0007669"/>
    <property type="project" value="TreeGrafter"/>
</dbReference>
<dbReference type="GO" id="GO:0001725">
    <property type="term" value="C:stress fiber"/>
    <property type="evidence" value="ECO:0007669"/>
    <property type="project" value="TreeGrafter"/>
</dbReference>
<evidence type="ECO:0000256" key="3">
    <source>
        <dbReference type="ARBA" id="ARBA00023038"/>
    </source>
</evidence>
<dbReference type="SMART" id="SM00228">
    <property type="entry name" value="PDZ"/>
    <property type="match status" value="1"/>
</dbReference>
<dbReference type="GO" id="GO:0005912">
    <property type="term" value="C:adherens junction"/>
    <property type="evidence" value="ECO:0007669"/>
    <property type="project" value="TreeGrafter"/>
</dbReference>
<dbReference type="GO" id="GO:0061061">
    <property type="term" value="P:muscle structure development"/>
    <property type="evidence" value="ECO:0007669"/>
    <property type="project" value="TreeGrafter"/>
</dbReference>
<evidence type="ECO:0000259" key="4">
    <source>
        <dbReference type="PROSITE" id="PS50106"/>
    </source>
</evidence>
<name>A0A7I8W2E1_9ANNE</name>
<evidence type="ECO:0000313" key="5">
    <source>
        <dbReference type="EMBL" id="CAD5120925.1"/>
    </source>
</evidence>
<dbReference type="CDD" id="cd23068">
    <property type="entry name" value="PDZ_ZASP52-like"/>
    <property type="match status" value="1"/>
</dbReference>
<dbReference type="Gene3D" id="2.30.42.10">
    <property type="match status" value="1"/>
</dbReference>
<feature type="domain" description="PDZ" evidence="4">
    <location>
        <begin position="8"/>
        <end position="90"/>
    </location>
</feature>
<gene>
    <name evidence="5" type="ORF">DGYR_LOCUS8934</name>
</gene>
<evidence type="ECO:0000313" key="6">
    <source>
        <dbReference type="Proteomes" id="UP000549394"/>
    </source>
</evidence>
<dbReference type="InterPro" id="IPR001478">
    <property type="entry name" value="PDZ"/>
</dbReference>
<keyword evidence="2" id="KW-0963">Cytoplasm</keyword>
<dbReference type="AlphaFoldDB" id="A0A7I8W2E1"/>
<comment type="subcellular location">
    <subcellularLocation>
        <location evidence="1">Cytoplasm</location>
    </subcellularLocation>
</comment>
<organism evidence="5 6">
    <name type="scientific">Dimorphilus gyrociliatus</name>
    <dbReference type="NCBI Taxonomy" id="2664684"/>
    <lineage>
        <taxon>Eukaryota</taxon>
        <taxon>Metazoa</taxon>
        <taxon>Spiralia</taxon>
        <taxon>Lophotrochozoa</taxon>
        <taxon>Annelida</taxon>
        <taxon>Polychaeta</taxon>
        <taxon>Polychaeta incertae sedis</taxon>
        <taxon>Dinophilidae</taxon>
        <taxon>Dimorphilus</taxon>
    </lineage>
</organism>
<keyword evidence="3" id="KW-0440">LIM domain</keyword>
<dbReference type="OrthoDB" id="44841at2759"/>
<dbReference type="GO" id="GO:0030018">
    <property type="term" value="C:Z disc"/>
    <property type="evidence" value="ECO:0007669"/>
    <property type="project" value="TreeGrafter"/>
</dbReference>
<proteinExistence type="predicted"/>
<dbReference type="SUPFAM" id="SSF50156">
    <property type="entry name" value="PDZ domain-like"/>
    <property type="match status" value="1"/>
</dbReference>
<protein>
    <submittedName>
        <fullName evidence="5">DgyrCDS9480</fullName>
    </submittedName>
</protein>
<dbReference type="FunFam" id="2.30.42.10:FF:000055">
    <property type="entry name" value="PDZ and LIM domain protein 3"/>
    <property type="match status" value="1"/>
</dbReference>